<sequence>MKKICAAAAAGLVTSVACAQSSLTMFGVVDAAVTYTTGSGPASTSRWQLTNSANSFSRLGFRGNEDLGGGLSAGFWLEEGLMNDTGTGFPSNTNNQLNGTAGLGTQTFNRRSTVSLTSSTLGELRLGRDYTPTFWNTALFDPFGTGSGIGANQLYFSGLGGLQAPTGTRASNSIGYFLPANLGGFYGSVMYAMGENISNSTLPATPGALPVPNKNDGRYGGIRLGYQSGPFHVSIATGLTTYATGDLRVSNLGASWTFEQLMGLRVMGEYYVESLGAVDGKGALLGFILPVGPGEIKASYARYVRQPVGNVPDPTTSKLALGYVYNFSKRTAVYATVARLTNSNGASQALTGVTTSPNHASTGGETGVRVAF</sequence>
<dbReference type="PANTHER" id="PTHR34501">
    <property type="entry name" value="PROTEIN YDDL-RELATED"/>
    <property type="match status" value="1"/>
</dbReference>
<gene>
    <name evidence="13" type="ORF">WKW79_25310</name>
</gene>
<evidence type="ECO:0000256" key="2">
    <source>
        <dbReference type="ARBA" id="ARBA00011233"/>
    </source>
</evidence>
<evidence type="ECO:0000256" key="4">
    <source>
        <dbReference type="ARBA" id="ARBA00022452"/>
    </source>
</evidence>
<evidence type="ECO:0000313" key="14">
    <source>
        <dbReference type="Proteomes" id="UP001367030"/>
    </source>
</evidence>
<feature type="domain" description="Porin" evidence="12">
    <location>
        <begin position="6"/>
        <end position="344"/>
    </location>
</feature>
<dbReference type="PRINTS" id="PR00184">
    <property type="entry name" value="NEISSPPORIN"/>
</dbReference>
<dbReference type="Gene3D" id="2.40.160.10">
    <property type="entry name" value="Porin"/>
    <property type="match status" value="1"/>
</dbReference>
<name>A0ABU8XDK6_9BURK</name>
<evidence type="ECO:0000256" key="8">
    <source>
        <dbReference type="ARBA" id="ARBA00023114"/>
    </source>
</evidence>
<dbReference type="InterPro" id="IPR050298">
    <property type="entry name" value="Gram-neg_bact_OMP"/>
</dbReference>
<dbReference type="CDD" id="cd00342">
    <property type="entry name" value="gram_neg_porins"/>
    <property type="match status" value="1"/>
</dbReference>
<evidence type="ECO:0000256" key="9">
    <source>
        <dbReference type="ARBA" id="ARBA00023136"/>
    </source>
</evidence>
<dbReference type="PROSITE" id="PS51257">
    <property type="entry name" value="PROKAR_LIPOPROTEIN"/>
    <property type="match status" value="1"/>
</dbReference>
<evidence type="ECO:0000256" key="3">
    <source>
        <dbReference type="ARBA" id="ARBA00022448"/>
    </source>
</evidence>
<accession>A0ABU8XDK6</accession>
<comment type="subcellular location">
    <subcellularLocation>
        <location evidence="1">Cell outer membrane</location>
        <topology evidence="1">Multi-pass membrane protein</topology>
    </subcellularLocation>
</comment>
<dbReference type="InterPro" id="IPR033900">
    <property type="entry name" value="Gram_neg_porin_domain"/>
</dbReference>
<evidence type="ECO:0000256" key="1">
    <source>
        <dbReference type="ARBA" id="ARBA00004571"/>
    </source>
</evidence>
<dbReference type="PANTHER" id="PTHR34501:SF9">
    <property type="entry name" value="MAJOR OUTER MEMBRANE PROTEIN P.IA"/>
    <property type="match status" value="1"/>
</dbReference>
<dbReference type="RefSeq" id="WP_340337981.1">
    <property type="nucleotide sequence ID" value="NZ_JBBKZS010000013.1"/>
</dbReference>
<reference evidence="13 14" key="1">
    <citation type="submission" date="2024-03" db="EMBL/GenBank/DDBJ databases">
        <title>Novel species of the genus Variovorax.</title>
        <authorList>
            <person name="Liu Q."/>
            <person name="Xin Y.-H."/>
        </authorList>
    </citation>
    <scope>NUCLEOTIDE SEQUENCE [LARGE SCALE GENOMIC DNA]</scope>
    <source>
        <strain evidence="13 14">KACC 18901</strain>
    </source>
</reference>
<organism evidence="13 14">
    <name type="scientific">Variovorax robiniae</name>
    <dbReference type="NCBI Taxonomy" id="1836199"/>
    <lineage>
        <taxon>Bacteria</taxon>
        <taxon>Pseudomonadati</taxon>
        <taxon>Pseudomonadota</taxon>
        <taxon>Betaproteobacteria</taxon>
        <taxon>Burkholderiales</taxon>
        <taxon>Comamonadaceae</taxon>
        <taxon>Variovorax</taxon>
    </lineage>
</organism>
<dbReference type="Proteomes" id="UP001367030">
    <property type="component" value="Unassembled WGS sequence"/>
</dbReference>
<keyword evidence="5" id="KW-0812">Transmembrane</keyword>
<dbReference type="EMBL" id="JBBKZS010000013">
    <property type="protein sequence ID" value="MEJ8857912.1"/>
    <property type="molecule type" value="Genomic_DNA"/>
</dbReference>
<keyword evidence="9" id="KW-0472">Membrane</keyword>
<comment type="subunit">
    <text evidence="2">Homotrimer.</text>
</comment>
<feature type="chain" id="PRO_5045923316" evidence="11">
    <location>
        <begin position="20"/>
        <end position="372"/>
    </location>
</feature>
<keyword evidence="4" id="KW-1134">Transmembrane beta strand</keyword>
<evidence type="ECO:0000256" key="6">
    <source>
        <dbReference type="ARBA" id="ARBA00022729"/>
    </source>
</evidence>
<keyword evidence="7" id="KW-0406">Ion transport</keyword>
<keyword evidence="10" id="KW-0998">Cell outer membrane</keyword>
<protein>
    <submittedName>
        <fullName evidence="13">Porin</fullName>
    </submittedName>
</protein>
<evidence type="ECO:0000256" key="7">
    <source>
        <dbReference type="ARBA" id="ARBA00023065"/>
    </source>
</evidence>
<evidence type="ECO:0000256" key="5">
    <source>
        <dbReference type="ARBA" id="ARBA00022692"/>
    </source>
</evidence>
<keyword evidence="6 11" id="KW-0732">Signal</keyword>
<keyword evidence="14" id="KW-1185">Reference proteome</keyword>
<comment type="caution">
    <text evidence="13">The sequence shown here is derived from an EMBL/GenBank/DDBJ whole genome shotgun (WGS) entry which is preliminary data.</text>
</comment>
<keyword evidence="3" id="KW-0813">Transport</keyword>
<dbReference type="SUPFAM" id="SSF56935">
    <property type="entry name" value="Porins"/>
    <property type="match status" value="1"/>
</dbReference>
<evidence type="ECO:0000256" key="11">
    <source>
        <dbReference type="SAM" id="SignalP"/>
    </source>
</evidence>
<evidence type="ECO:0000313" key="13">
    <source>
        <dbReference type="EMBL" id="MEJ8857912.1"/>
    </source>
</evidence>
<evidence type="ECO:0000259" key="12">
    <source>
        <dbReference type="Pfam" id="PF13609"/>
    </source>
</evidence>
<dbReference type="InterPro" id="IPR002299">
    <property type="entry name" value="Porin_Neis"/>
</dbReference>
<evidence type="ECO:0000256" key="10">
    <source>
        <dbReference type="ARBA" id="ARBA00023237"/>
    </source>
</evidence>
<keyword evidence="8" id="KW-0626">Porin</keyword>
<dbReference type="Pfam" id="PF13609">
    <property type="entry name" value="Porin_4"/>
    <property type="match status" value="1"/>
</dbReference>
<dbReference type="InterPro" id="IPR023614">
    <property type="entry name" value="Porin_dom_sf"/>
</dbReference>
<feature type="signal peptide" evidence="11">
    <location>
        <begin position="1"/>
        <end position="19"/>
    </location>
</feature>
<proteinExistence type="predicted"/>